<feature type="coiled-coil region" evidence="1">
    <location>
        <begin position="629"/>
        <end position="656"/>
    </location>
</feature>
<dbReference type="Pfam" id="PF13555">
    <property type="entry name" value="AAA_29"/>
    <property type="match status" value="1"/>
</dbReference>
<keyword evidence="1" id="KW-0175">Coiled coil</keyword>
<name>A0A850T6V0_9BACT</name>
<dbReference type="Gene3D" id="3.40.50.300">
    <property type="entry name" value="P-loop containing nucleotide triphosphate hydrolases"/>
    <property type="match status" value="1"/>
</dbReference>
<dbReference type="PANTHER" id="PTHR32114">
    <property type="entry name" value="ABC TRANSPORTER ABCH.3"/>
    <property type="match status" value="1"/>
</dbReference>
<comment type="caution">
    <text evidence="2">The sequence shown here is derived from an EMBL/GenBank/DDBJ whole genome shotgun (WGS) entry which is preliminary data.</text>
</comment>
<evidence type="ECO:0000256" key="1">
    <source>
        <dbReference type="SAM" id="Coils"/>
    </source>
</evidence>
<keyword evidence="3" id="KW-1185">Reference proteome</keyword>
<dbReference type="GO" id="GO:0004527">
    <property type="term" value="F:exonuclease activity"/>
    <property type="evidence" value="ECO:0007669"/>
    <property type="project" value="UniProtKB-KW"/>
</dbReference>
<protein>
    <submittedName>
        <fullName evidence="2">ATP-dependent exonuclease SbcCD, C subunit-like protein</fullName>
    </submittedName>
</protein>
<dbReference type="AlphaFoldDB" id="A0A850T6V0"/>
<dbReference type="PANTHER" id="PTHR32114:SF2">
    <property type="entry name" value="ABC TRANSPORTER ABCH.3"/>
    <property type="match status" value="1"/>
</dbReference>
<dbReference type="EMBL" id="JACADJ010000025">
    <property type="protein sequence ID" value="NWH05122.1"/>
    <property type="molecule type" value="Genomic_DNA"/>
</dbReference>
<reference evidence="2 3" key="1">
    <citation type="submission" date="2020-06" db="EMBL/GenBank/DDBJ databases">
        <title>High-quality draft genome of sulfate reducer Desulfobacter latus type strain AcrS2 isolated from marine sediment.</title>
        <authorList>
            <person name="Hoppe M."/>
            <person name="Larsen C.K."/>
            <person name="Marshall I.P.G."/>
            <person name="Schramm A."/>
            <person name="Marietou A.G."/>
        </authorList>
    </citation>
    <scope>NUCLEOTIDE SEQUENCE [LARGE SCALE GENOMIC DNA]</scope>
    <source>
        <strain evidence="2 3">AcRS2</strain>
    </source>
</reference>
<evidence type="ECO:0000313" key="2">
    <source>
        <dbReference type="EMBL" id="NWH05122.1"/>
    </source>
</evidence>
<keyword evidence="2" id="KW-0269">Exonuclease</keyword>
<dbReference type="SUPFAM" id="SSF52540">
    <property type="entry name" value="P-loop containing nucleoside triphosphate hydrolases"/>
    <property type="match status" value="1"/>
</dbReference>
<keyword evidence="2" id="KW-0378">Hydrolase</keyword>
<dbReference type="Proteomes" id="UP000553343">
    <property type="component" value="Unassembled WGS sequence"/>
</dbReference>
<sequence>MEQGMLEFVQSDALAGFRLDALEVYNWGTFHKEVWRLDLNSRNGLLTGDIGSGKSTLVDAVTTLLVPAQRIAYNKAAGADTRERSLRSYVQGYYKSERSDMGHASKSVALREHNSFSVILGVFKNQGFTQEVTLAQVFWTKEIKGQPDRFYVVADSKLSITKDFSEFGTDIGLLKKRLKKQDKVTVFDAFPKYGAAFRRRFGIENEQALALFHQTVSMKSVGNLNDFVRQHMLEPFDTGPRIDALIHHFDDLNRAHEAVLKAKHQIERLVPLVKDCQTHQEVLDQQGLLRDCRNALTPFFATHKWTLFRKRLKNLADEQERLENKIHALDLDHSGLLGDRDGLKQAISENGGDRLERIRADLDRLAQEKQNRQGKAQRYGELARDLDLAVVETRDDFHDNAQKIKARRKKLKQEAADLRNERTDTEVEFRDLKSAYQELEKELESLSGRKSNIHVRQIEIRNRLCTHLGVDERQLPFAGELIRVRDDQSDWEGAVERLLHNFGLSLLVTDALYPNVAAWVDATSLNGRLVYYLVKTDIKDTSIHLPPESLVNKLELQSKSDFYLWVERELVRRFNYVCCDEMQRFRKELMAVTRAGQIKTGGIRHEKNDRKRINDRSQYILGWTNEAKIRALKHQARSLEKQMQTAADKIASLDSRQSNVRAQLSNLDRLGEYRAFSDLDWQSVALNISRLAQEQKELEAASNILSTLNRQLKDLEKRIKETEIQQRGIRDELARNLEKQDQAHAGKKLCESDMKPAPDMDPEKSQFLFKELEDMRRKQFGTHVLTVESCANREKELRDIIQGQINNLDKRIRRLEERIIKNMNGFRRDFRSETMEIDDAVASGPEYKSMLDQLQSDNLPRFESRFKALLNENTIREVANFQSQLARERETIKERIDRINHSLSDIKYNPGRYILLEAQLNADMEIRDFLQQLKACTEGALTGSDEDHYSEGKFLQVRTLIQRFRGREGTIDLDRRWTKKVTDVRNWFVFAASERWCEDHTEYEHYADSGGKSGGQKEKLAYTVLAASLAYQFGLEWNSVRSRTFRFVAIDEAFGRGSDDSTRFSLELFKKLNLQLLIVTPLQKIHIIEPYVSSVGLVYSRDGQTARLRNMSVEEYRQSKERNTP</sequence>
<proteinExistence type="predicted"/>
<dbReference type="InterPro" id="IPR027417">
    <property type="entry name" value="P-loop_NTPase"/>
</dbReference>
<accession>A0A850T6V0</accession>
<feature type="coiled-coil region" evidence="1">
    <location>
        <begin position="691"/>
        <end position="732"/>
    </location>
</feature>
<evidence type="ECO:0000313" key="3">
    <source>
        <dbReference type="Proteomes" id="UP000553343"/>
    </source>
</evidence>
<keyword evidence="2" id="KW-0540">Nuclease</keyword>
<feature type="coiled-coil region" evidence="1">
    <location>
        <begin position="312"/>
        <end position="456"/>
    </location>
</feature>
<organism evidence="2 3">
    <name type="scientific">Desulfobacter latus</name>
    <dbReference type="NCBI Taxonomy" id="2292"/>
    <lineage>
        <taxon>Bacteria</taxon>
        <taxon>Pseudomonadati</taxon>
        <taxon>Thermodesulfobacteriota</taxon>
        <taxon>Desulfobacteria</taxon>
        <taxon>Desulfobacterales</taxon>
        <taxon>Desulfobacteraceae</taxon>
        <taxon>Desulfobacter</taxon>
    </lineage>
</organism>
<gene>
    <name evidence="2" type="ORF">HXW94_09015</name>
</gene>
<dbReference type="Pfam" id="PF13558">
    <property type="entry name" value="SbcC_Walker_B"/>
    <property type="match status" value="1"/>
</dbReference>